<reference evidence="1" key="1">
    <citation type="submission" date="2022-12" db="EMBL/GenBank/DDBJ databases">
        <title>Clostridium sp. nov., isolated from industrial wastewater.</title>
        <authorList>
            <person name="Jiayan W."/>
        </authorList>
    </citation>
    <scope>NUCLEOTIDE SEQUENCE</scope>
    <source>
        <strain evidence="1">ZC22-4</strain>
    </source>
</reference>
<organism evidence="1 2">
    <name type="scientific">Clostridium brassicae</name>
    <dbReference type="NCBI Taxonomy" id="2999072"/>
    <lineage>
        <taxon>Bacteria</taxon>
        <taxon>Bacillati</taxon>
        <taxon>Bacillota</taxon>
        <taxon>Clostridia</taxon>
        <taxon>Eubacteriales</taxon>
        <taxon>Clostridiaceae</taxon>
        <taxon>Clostridium</taxon>
    </lineage>
</organism>
<gene>
    <name evidence="1" type="ORF">OW729_18820</name>
</gene>
<dbReference type="RefSeq" id="WP_268063082.1">
    <property type="nucleotide sequence ID" value="NZ_JAPQFJ010000040.1"/>
</dbReference>
<keyword evidence="2" id="KW-1185">Reference proteome</keyword>
<dbReference type="Proteomes" id="UP001144612">
    <property type="component" value="Unassembled WGS sequence"/>
</dbReference>
<proteinExistence type="predicted"/>
<comment type="caution">
    <text evidence="1">The sequence shown here is derived from an EMBL/GenBank/DDBJ whole genome shotgun (WGS) entry which is preliminary data.</text>
</comment>
<evidence type="ECO:0000313" key="2">
    <source>
        <dbReference type="Proteomes" id="UP001144612"/>
    </source>
</evidence>
<name>A0ABT4DEC6_9CLOT</name>
<protein>
    <submittedName>
        <fullName evidence="1">Uncharacterized protein</fullName>
    </submittedName>
</protein>
<sequence>MAYNVIDIIDKLNFLKRKVKDIYIDIYSSNPDDYRCKIVCKTLVKHQDKHINYYNKIKRNLTNKQLDEIDFAIYDKISFLIDKYKNSIYLIDEDHKSIKDILKLALKYENENKGLIIDIQGRLVKKEKDTKTVTYNVLSEILKKEQMYIYDLTKILQDY</sequence>
<accession>A0ABT4DEC6</accession>
<evidence type="ECO:0000313" key="1">
    <source>
        <dbReference type="EMBL" id="MCY6960647.1"/>
    </source>
</evidence>
<dbReference type="EMBL" id="JAPQFJ010000040">
    <property type="protein sequence ID" value="MCY6960647.1"/>
    <property type="molecule type" value="Genomic_DNA"/>
</dbReference>